<reference evidence="3" key="2">
    <citation type="submission" date="2016-02" db="EMBL/GenBank/DDBJ databases">
        <title>Genome sequencing of Aspergillus luchuensis NBRC 4314.</title>
        <authorList>
            <person name="Yamada O."/>
        </authorList>
    </citation>
    <scope>NUCLEOTIDE SEQUENCE [LARGE SCALE GENOMIC DNA]</scope>
    <source>
        <strain evidence="3">RIB 2604</strain>
    </source>
</reference>
<dbReference type="Proteomes" id="UP000075230">
    <property type="component" value="Unassembled WGS sequence"/>
</dbReference>
<organism evidence="2 3">
    <name type="scientific">Aspergillus kawachii</name>
    <name type="common">White koji mold</name>
    <name type="synonym">Aspergillus awamori var. kawachi</name>
    <dbReference type="NCBI Taxonomy" id="1069201"/>
    <lineage>
        <taxon>Eukaryota</taxon>
        <taxon>Fungi</taxon>
        <taxon>Dikarya</taxon>
        <taxon>Ascomycota</taxon>
        <taxon>Pezizomycotina</taxon>
        <taxon>Eurotiomycetes</taxon>
        <taxon>Eurotiomycetidae</taxon>
        <taxon>Eurotiales</taxon>
        <taxon>Aspergillaceae</taxon>
        <taxon>Aspergillus</taxon>
        <taxon>Aspergillus subgen. Circumdati</taxon>
    </lineage>
</organism>
<reference evidence="2 3" key="1">
    <citation type="journal article" date="2016" name="DNA Res.">
        <title>Genome sequence of Aspergillus luchuensis NBRC 4314.</title>
        <authorList>
            <person name="Yamada O."/>
            <person name="Machida M."/>
            <person name="Hosoyama A."/>
            <person name="Goto M."/>
            <person name="Takahashi T."/>
            <person name="Futagami T."/>
            <person name="Yamagata Y."/>
            <person name="Takeuchi M."/>
            <person name="Kobayashi T."/>
            <person name="Koike H."/>
            <person name="Abe K."/>
            <person name="Asai K."/>
            <person name="Arita M."/>
            <person name="Fujita N."/>
            <person name="Fukuda K."/>
            <person name="Higa K."/>
            <person name="Horikawa H."/>
            <person name="Ishikawa T."/>
            <person name="Jinno K."/>
            <person name="Kato Y."/>
            <person name="Kirimura K."/>
            <person name="Mizutani O."/>
            <person name="Nakasone K."/>
            <person name="Sano M."/>
            <person name="Shiraishi Y."/>
            <person name="Tsukahara M."/>
            <person name="Gomi K."/>
        </authorList>
    </citation>
    <scope>NUCLEOTIDE SEQUENCE [LARGE SCALE GENOMIC DNA]</scope>
    <source>
        <strain evidence="2 3">RIB 2604</strain>
    </source>
</reference>
<comment type="caution">
    <text evidence="2">The sequence shown here is derived from an EMBL/GenBank/DDBJ whole genome shotgun (WGS) entry which is preliminary data.</text>
</comment>
<accession>A0A146F916</accession>
<proteinExistence type="predicted"/>
<feature type="compositionally biased region" description="Acidic residues" evidence="1">
    <location>
        <begin position="8"/>
        <end position="20"/>
    </location>
</feature>
<dbReference type="AlphaFoldDB" id="A0A146F916"/>
<evidence type="ECO:0000313" key="2">
    <source>
        <dbReference type="EMBL" id="GAT22103.1"/>
    </source>
</evidence>
<gene>
    <name evidence="2" type="ORF">RIB2604_01501330</name>
</gene>
<name>A0A146F916_ASPKA</name>
<evidence type="ECO:0000256" key="1">
    <source>
        <dbReference type="SAM" id="MobiDB-lite"/>
    </source>
</evidence>
<dbReference type="EMBL" id="BCWF01000015">
    <property type="protein sequence ID" value="GAT22103.1"/>
    <property type="molecule type" value="Genomic_DNA"/>
</dbReference>
<protein>
    <submittedName>
        <fullName evidence="2">Phospholipid-translocating P-type ATPase domain-containing protein</fullName>
    </submittedName>
</protein>
<feature type="region of interest" description="Disordered" evidence="1">
    <location>
        <begin position="1"/>
        <end position="22"/>
    </location>
</feature>
<evidence type="ECO:0000313" key="3">
    <source>
        <dbReference type="Proteomes" id="UP000075230"/>
    </source>
</evidence>
<sequence>MARVQYPDEAEEVASDDESDFGGYATAPEVIELVTAFPVFVPTL</sequence>